<proteinExistence type="predicted"/>
<dbReference type="EMBL" id="JAPUUL010000131">
    <property type="protein sequence ID" value="KAJ8132422.1"/>
    <property type="molecule type" value="Genomic_DNA"/>
</dbReference>
<gene>
    <name evidence="1" type="ORF">O1611_g1200</name>
</gene>
<organism evidence="1 2">
    <name type="scientific">Lasiodiplodia mahajangana</name>
    <dbReference type="NCBI Taxonomy" id="1108764"/>
    <lineage>
        <taxon>Eukaryota</taxon>
        <taxon>Fungi</taxon>
        <taxon>Dikarya</taxon>
        <taxon>Ascomycota</taxon>
        <taxon>Pezizomycotina</taxon>
        <taxon>Dothideomycetes</taxon>
        <taxon>Dothideomycetes incertae sedis</taxon>
        <taxon>Botryosphaeriales</taxon>
        <taxon>Botryosphaeriaceae</taxon>
        <taxon>Lasiodiplodia</taxon>
    </lineage>
</organism>
<protein>
    <submittedName>
        <fullName evidence="1">Uncharacterized protein</fullName>
    </submittedName>
</protein>
<evidence type="ECO:0000313" key="1">
    <source>
        <dbReference type="EMBL" id="KAJ8132422.1"/>
    </source>
</evidence>
<keyword evidence="2" id="KW-1185">Reference proteome</keyword>
<name>A0ACC2JYJ8_9PEZI</name>
<evidence type="ECO:0000313" key="2">
    <source>
        <dbReference type="Proteomes" id="UP001153332"/>
    </source>
</evidence>
<comment type="caution">
    <text evidence="1">The sequence shown here is derived from an EMBL/GenBank/DDBJ whole genome shotgun (WGS) entry which is preliminary data.</text>
</comment>
<dbReference type="Proteomes" id="UP001153332">
    <property type="component" value="Unassembled WGS sequence"/>
</dbReference>
<sequence>MSQTTTGVIFSTTSLLSLFVTGMFIMIPPTAAIVAMIPVLVAFYIASAPQRRDHVHTVFLSILRVFALTGSWPAWFWGPQQLETAENENENENETESHNRVIYDSDVLIDSSSSDEFETTELEVDLPEAEELD</sequence>
<accession>A0ACC2JYJ8</accession>
<reference evidence="1" key="1">
    <citation type="submission" date="2022-12" db="EMBL/GenBank/DDBJ databases">
        <title>Genome Sequence of Lasiodiplodia mahajangana.</title>
        <authorList>
            <person name="Buettner E."/>
        </authorList>
    </citation>
    <scope>NUCLEOTIDE SEQUENCE</scope>
    <source>
        <strain evidence="1">VT137</strain>
    </source>
</reference>